<dbReference type="GO" id="GO:0009062">
    <property type="term" value="P:fatty acid catabolic process"/>
    <property type="evidence" value="ECO:0007669"/>
    <property type="project" value="TreeGrafter"/>
</dbReference>
<evidence type="ECO:0008006" key="3">
    <source>
        <dbReference type="Google" id="ProtNLM"/>
    </source>
</evidence>
<feature type="non-terminal residue" evidence="1">
    <location>
        <position position="71"/>
    </location>
</feature>
<accession>A0AAN5I013</accession>
<name>A0AAN5I013_9BILA</name>
<dbReference type="InterPro" id="IPR036928">
    <property type="entry name" value="AS_sf"/>
</dbReference>
<comment type="caution">
    <text evidence="1">The sequence shown here is derived from an EMBL/GenBank/DDBJ whole genome shotgun (WGS) entry which is preliminary data.</text>
</comment>
<sequence>AGMGKVYACRKRLVQKMKDERIDLLLCPTALFPAIPHSLPLEIPYTALFSTVLWSAMDFPAGVVTTSLWTA</sequence>
<evidence type="ECO:0000313" key="2">
    <source>
        <dbReference type="Proteomes" id="UP001328107"/>
    </source>
</evidence>
<dbReference type="GO" id="GO:0017064">
    <property type="term" value="F:fatty acid amide hydrolase activity"/>
    <property type="evidence" value="ECO:0007669"/>
    <property type="project" value="TreeGrafter"/>
</dbReference>
<gene>
    <name evidence="1" type="ORF">PMAYCL1PPCAC_17128</name>
</gene>
<dbReference type="AlphaFoldDB" id="A0AAN5I013"/>
<dbReference type="PANTHER" id="PTHR45847">
    <property type="entry name" value="FATTY ACID AMIDE HYDROLASE"/>
    <property type="match status" value="1"/>
</dbReference>
<organism evidence="1 2">
    <name type="scientific">Pristionchus mayeri</name>
    <dbReference type="NCBI Taxonomy" id="1317129"/>
    <lineage>
        <taxon>Eukaryota</taxon>
        <taxon>Metazoa</taxon>
        <taxon>Ecdysozoa</taxon>
        <taxon>Nematoda</taxon>
        <taxon>Chromadorea</taxon>
        <taxon>Rhabditida</taxon>
        <taxon>Rhabditina</taxon>
        <taxon>Diplogasteromorpha</taxon>
        <taxon>Diplogasteroidea</taxon>
        <taxon>Neodiplogasteridae</taxon>
        <taxon>Pristionchus</taxon>
    </lineage>
</organism>
<dbReference type="EMBL" id="BTRK01000004">
    <property type="protein sequence ID" value="GMR46933.1"/>
    <property type="molecule type" value="Genomic_DNA"/>
</dbReference>
<dbReference type="InterPro" id="IPR052096">
    <property type="entry name" value="Endocannabinoid_amidase"/>
</dbReference>
<evidence type="ECO:0000313" key="1">
    <source>
        <dbReference type="EMBL" id="GMR46933.1"/>
    </source>
</evidence>
<proteinExistence type="predicted"/>
<dbReference type="Gene3D" id="3.90.1300.10">
    <property type="entry name" value="Amidase signature (AS) domain"/>
    <property type="match status" value="1"/>
</dbReference>
<keyword evidence="2" id="KW-1185">Reference proteome</keyword>
<feature type="non-terminal residue" evidence="1">
    <location>
        <position position="1"/>
    </location>
</feature>
<dbReference type="PANTHER" id="PTHR45847:SF10">
    <property type="entry name" value="FATTY ACID AMIDE HYDROLASE 1"/>
    <property type="match status" value="1"/>
</dbReference>
<reference evidence="2" key="1">
    <citation type="submission" date="2022-10" db="EMBL/GenBank/DDBJ databases">
        <title>Genome assembly of Pristionchus species.</title>
        <authorList>
            <person name="Yoshida K."/>
            <person name="Sommer R.J."/>
        </authorList>
    </citation>
    <scope>NUCLEOTIDE SEQUENCE [LARGE SCALE GENOMIC DNA]</scope>
    <source>
        <strain evidence="2">RS5460</strain>
    </source>
</reference>
<dbReference type="GO" id="GO:0004040">
    <property type="term" value="F:amidase activity"/>
    <property type="evidence" value="ECO:0007669"/>
    <property type="project" value="TreeGrafter"/>
</dbReference>
<dbReference type="Proteomes" id="UP001328107">
    <property type="component" value="Unassembled WGS sequence"/>
</dbReference>
<dbReference type="SUPFAM" id="SSF75304">
    <property type="entry name" value="Amidase signature (AS) enzymes"/>
    <property type="match status" value="1"/>
</dbReference>
<protein>
    <recommendedName>
        <fullName evidence="3">Amidase</fullName>
    </recommendedName>
</protein>